<organism evidence="5 6">
    <name type="scientific">Microcaecilia unicolor</name>
    <dbReference type="NCBI Taxonomy" id="1415580"/>
    <lineage>
        <taxon>Eukaryota</taxon>
        <taxon>Metazoa</taxon>
        <taxon>Chordata</taxon>
        <taxon>Craniata</taxon>
        <taxon>Vertebrata</taxon>
        <taxon>Euteleostomi</taxon>
        <taxon>Amphibia</taxon>
        <taxon>Gymnophiona</taxon>
        <taxon>Siphonopidae</taxon>
        <taxon>Microcaecilia</taxon>
    </lineage>
</organism>
<dbReference type="OrthoDB" id="21449at2759"/>
<dbReference type="GO" id="GO:0000785">
    <property type="term" value="C:chromatin"/>
    <property type="evidence" value="ECO:0007669"/>
    <property type="project" value="TreeGrafter"/>
</dbReference>
<evidence type="ECO:0000313" key="5">
    <source>
        <dbReference type="Proteomes" id="UP000515156"/>
    </source>
</evidence>
<dbReference type="Proteomes" id="UP000515156">
    <property type="component" value="Unplaced"/>
</dbReference>
<reference evidence="6" key="1">
    <citation type="submission" date="2025-08" db="UniProtKB">
        <authorList>
            <consortium name="RefSeq"/>
        </authorList>
    </citation>
    <scope>IDENTIFICATION</scope>
</reference>
<dbReference type="AlphaFoldDB" id="A0A6P7WPI1"/>
<dbReference type="Pfam" id="PF17105">
    <property type="entry name" value="BRD4_CDT"/>
    <property type="match status" value="1"/>
</dbReference>
<keyword evidence="1" id="KW-0805">Transcription regulation</keyword>
<dbReference type="RefSeq" id="XP_030045102.1">
    <property type="nucleotide sequence ID" value="XM_030189242.1"/>
</dbReference>
<accession>A0A6P7WPI1</accession>
<dbReference type="GeneID" id="115459414"/>
<sequence length="234" mass="26748">NVSLRDIQEDLETSPLLLEPSHVLHNEITGLVHNVTEQLGKSQSSHTEQPMNNRDQSESTAKADGTEKKNTCSPKLQATSNKDIKIKNASSWASLGKVITTIPSTIKSSNDSFQQFRKAAIEKEEREKAFKAQEIKRLQTEQADQEPQILHQEKQRAHGEDDKEATSEFITIKTQEQESQNGEEIKEKCIQEVQQDRDLARKREQERRRREAMAGTIDMNLQSDIMATFEENLY</sequence>
<evidence type="ECO:0000256" key="3">
    <source>
        <dbReference type="SAM" id="MobiDB-lite"/>
    </source>
</evidence>
<evidence type="ECO:0000256" key="2">
    <source>
        <dbReference type="ARBA" id="ARBA00023163"/>
    </source>
</evidence>
<dbReference type="PANTHER" id="PTHR22880:SF175">
    <property type="entry name" value="BROMODOMAIN TESTIS-SPECIFIC PROTEIN"/>
    <property type="match status" value="1"/>
</dbReference>
<feature type="domain" description="Bromodomain protein 4 C-terminal" evidence="4">
    <location>
        <begin position="192"/>
        <end position="234"/>
    </location>
</feature>
<feature type="region of interest" description="Disordered" evidence="3">
    <location>
        <begin position="38"/>
        <end position="75"/>
    </location>
</feature>
<evidence type="ECO:0000313" key="6">
    <source>
        <dbReference type="RefSeq" id="XP_030045102.1"/>
    </source>
</evidence>
<gene>
    <name evidence="6" type="primary">LOC115459414</name>
</gene>
<evidence type="ECO:0000259" key="4">
    <source>
        <dbReference type="Pfam" id="PF17105"/>
    </source>
</evidence>
<dbReference type="GO" id="GO:0006355">
    <property type="term" value="P:regulation of DNA-templated transcription"/>
    <property type="evidence" value="ECO:0007669"/>
    <property type="project" value="TreeGrafter"/>
</dbReference>
<feature type="non-terminal residue" evidence="6">
    <location>
        <position position="1"/>
    </location>
</feature>
<keyword evidence="5" id="KW-1185">Reference proteome</keyword>
<dbReference type="KEGG" id="muo:115459414"/>
<proteinExistence type="predicted"/>
<protein>
    <submittedName>
        <fullName evidence="6">Bromodomain-containing protein 4-like</fullName>
    </submittedName>
</protein>
<dbReference type="InterPro" id="IPR050935">
    <property type="entry name" value="Bromo_chromatin_reader"/>
</dbReference>
<evidence type="ECO:0000256" key="1">
    <source>
        <dbReference type="ARBA" id="ARBA00023015"/>
    </source>
</evidence>
<feature type="compositionally biased region" description="Polar residues" evidence="3">
    <location>
        <begin position="38"/>
        <end position="60"/>
    </location>
</feature>
<feature type="compositionally biased region" description="Basic and acidic residues" evidence="3">
    <location>
        <begin position="151"/>
        <end position="162"/>
    </location>
</feature>
<name>A0A6P7WPI1_9AMPH</name>
<dbReference type="GO" id="GO:0005634">
    <property type="term" value="C:nucleus"/>
    <property type="evidence" value="ECO:0007669"/>
    <property type="project" value="TreeGrafter"/>
</dbReference>
<dbReference type="InParanoid" id="A0A6P7WPI1"/>
<keyword evidence="2" id="KW-0804">Transcription</keyword>
<feature type="region of interest" description="Disordered" evidence="3">
    <location>
        <begin position="139"/>
        <end position="162"/>
    </location>
</feature>
<dbReference type="PANTHER" id="PTHR22880">
    <property type="entry name" value="FALZ-RELATED BROMODOMAIN-CONTAINING PROTEINS"/>
    <property type="match status" value="1"/>
</dbReference>
<dbReference type="GO" id="GO:0006338">
    <property type="term" value="P:chromatin remodeling"/>
    <property type="evidence" value="ECO:0007669"/>
    <property type="project" value="TreeGrafter"/>
</dbReference>
<dbReference type="InterPro" id="IPR031354">
    <property type="entry name" value="BRD4_CDT"/>
</dbReference>